<keyword evidence="6" id="KW-1185">Reference proteome</keyword>
<keyword evidence="3" id="KW-0687">Ribonucleoprotein</keyword>
<dbReference type="eggNOG" id="KOG3280">
    <property type="taxonomic scope" value="Eukaryota"/>
</dbReference>
<evidence type="ECO:0000256" key="1">
    <source>
        <dbReference type="ARBA" id="ARBA00008777"/>
    </source>
</evidence>
<organism evidence="5 6">
    <name type="scientific">Candida tropicalis (strain ATCC MYA-3404 / T1)</name>
    <name type="common">Yeast</name>
    <dbReference type="NCBI Taxonomy" id="294747"/>
    <lineage>
        <taxon>Eukaryota</taxon>
        <taxon>Fungi</taxon>
        <taxon>Dikarya</taxon>
        <taxon>Ascomycota</taxon>
        <taxon>Saccharomycotina</taxon>
        <taxon>Pichiomycetes</taxon>
        <taxon>Debaryomycetaceae</taxon>
        <taxon>Candida/Lodderomyces clade</taxon>
        <taxon>Candida</taxon>
    </lineage>
</organism>
<dbReference type="GO" id="GO:0006412">
    <property type="term" value="P:translation"/>
    <property type="evidence" value="ECO:0007669"/>
    <property type="project" value="InterPro"/>
</dbReference>
<dbReference type="Pfam" id="PF01196">
    <property type="entry name" value="Ribosomal_L17"/>
    <property type="match status" value="1"/>
</dbReference>
<gene>
    <name evidence="5" type="ORF">CTRG_03070</name>
</gene>
<dbReference type="EMBL" id="GG692398">
    <property type="protein sequence ID" value="EER32645.1"/>
    <property type="molecule type" value="Genomic_DNA"/>
</dbReference>
<name>C5MAH8_CANTT</name>
<evidence type="ECO:0000313" key="6">
    <source>
        <dbReference type="Proteomes" id="UP000002037"/>
    </source>
</evidence>
<evidence type="ECO:0000256" key="2">
    <source>
        <dbReference type="ARBA" id="ARBA00022980"/>
    </source>
</evidence>
<dbReference type="HOGENOM" id="CLU_074407_1_0_1"/>
<comment type="similarity">
    <text evidence="1">Belongs to the bacterial ribosomal protein bL17 family.</text>
</comment>
<feature type="compositionally biased region" description="Polar residues" evidence="4">
    <location>
        <begin position="240"/>
        <end position="257"/>
    </location>
</feature>
<dbReference type="InterPro" id="IPR036373">
    <property type="entry name" value="Ribosomal_bL17_sf"/>
</dbReference>
<dbReference type="GO" id="GO:0003735">
    <property type="term" value="F:structural constituent of ribosome"/>
    <property type="evidence" value="ECO:0007669"/>
    <property type="project" value="InterPro"/>
</dbReference>
<dbReference type="RefSeq" id="XP_002548773.1">
    <property type="nucleotide sequence ID" value="XM_002548727.1"/>
</dbReference>
<feature type="region of interest" description="Disordered" evidence="4">
    <location>
        <begin position="223"/>
        <end position="257"/>
    </location>
</feature>
<protein>
    <recommendedName>
        <fullName evidence="7">Ribosomal protein L17</fullName>
    </recommendedName>
</protein>
<evidence type="ECO:0000256" key="3">
    <source>
        <dbReference type="ARBA" id="ARBA00023274"/>
    </source>
</evidence>
<keyword evidence="2" id="KW-0689">Ribosomal protein</keyword>
<evidence type="ECO:0000313" key="5">
    <source>
        <dbReference type="EMBL" id="EER32645.1"/>
    </source>
</evidence>
<reference evidence="5 6" key="1">
    <citation type="journal article" date="2009" name="Nature">
        <title>Evolution of pathogenicity and sexual reproduction in eight Candida genomes.</title>
        <authorList>
            <person name="Butler G."/>
            <person name="Rasmussen M.D."/>
            <person name="Lin M.F."/>
            <person name="Santos M.A."/>
            <person name="Sakthikumar S."/>
            <person name="Munro C.A."/>
            <person name="Rheinbay E."/>
            <person name="Grabherr M."/>
            <person name="Forche A."/>
            <person name="Reedy J.L."/>
            <person name="Agrafioti I."/>
            <person name="Arnaud M.B."/>
            <person name="Bates S."/>
            <person name="Brown A.J."/>
            <person name="Brunke S."/>
            <person name="Costanzo M.C."/>
            <person name="Fitzpatrick D.A."/>
            <person name="de Groot P.W."/>
            <person name="Harris D."/>
            <person name="Hoyer L.L."/>
            <person name="Hube B."/>
            <person name="Klis F.M."/>
            <person name="Kodira C."/>
            <person name="Lennard N."/>
            <person name="Logue M.E."/>
            <person name="Martin R."/>
            <person name="Neiman A.M."/>
            <person name="Nikolaou E."/>
            <person name="Quail M.A."/>
            <person name="Quinn J."/>
            <person name="Santos M.C."/>
            <person name="Schmitzberger F.F."/>
            <person name="Sherlock G."/>
            <person name="Shah P."/>
            <person name="Silverstein K.A."/>
            <person name="Skrzypek M.S."/>
            <person name="Soll D."/>
            <person name="Staggs R."/>
            <person name="Stansfield I."/>
            <person name="Stumpf M.P."/>
            <person name="Sudbery P.E."/>
            <person name="Srikantha T."/>
            <person name="Zeng Q."/>
            <person name="Berman J."/>
            <person name="Berriman M."/>
            <person name="Heitman J."/>
            <person name="Gow N.A."/>
            <person name="Lorenz M.C."/>
            <person name="Birren B.W."/>
            <person name="Kellis M."/>
            <person name="Cuomo C.A."/>
        </authorList>
    </citation>
    <scope>NUCLEOTIDE SEQUENCE [LARGE SCALE GENOMIC DNA]</scope>
    <source>
        <strain evidence="6">ATCC MYA-3404 / T1</strain>
    </source>
</reference>
<dbReference type="SUPFAM" id="SSF64263">
    <property type="entry name" value="Prokaryotic ribosomal protein L17"/>
    <property type="match status" value="1"/>
</dbReference>
<evidence type="ECO:0000256" key="4">
    <source>
        <dbReference type="SAM" id="MobiDB-lite"/>
    </source>
</evidence>
<evidence type="ECO:0008006" key="7">
    <source>
        <dbReference type="Google" id="ProtNLM"/>
    </source>
</evidence>
<dbReference type="OrthoDB" id="275000at2759"/>
<dbReference type="Gene3D" id="3.90.1030.10">
    <property type="entry name" value="Ribosomal protein L17"/>
    <property type="match status" value="1"/>
</dbReference>
<dbReference type="GeneID" id="8297684"/>
<dbReference type="AlphaFoldDB" id="C5MAH8"/>
<dbReference type="VEuPathDB" id="FungiDB:CTRG_03070"/>
<proteinExistence type="inferred from homology"/>
<dbReference type="Proteomes" id="UP000002037">
    <property type="component" value="Unassembled WGS sequence"/>
</dbReference>
<sequence>MPKVFTIQKNVLSHKKSIYKNLCASLIRHEHIITTSAKAKAAQPYIEKFLADSVRQSKELPESITDLKKKVESIKAFDYLQPAERMECGSKVLEEIVERYPKRQTGFTRIIKLEPRLGEDKAPMSVIELVDSNYEIKFWYTAKTVARLELQGIELDDLTELNIKKVTQFRRDGEATFRDAVEVCKKEFFNQDGETKDMPVDVQENLANLPNMERHTGKLKGKLLVSKKYNTKPRPKKENLSFSPSPFLKQNQQQEQS</sequence>
<dbReference type="STRING" id="294747.C5MAH8"/>
<dbReference type="InterPro" id="IPR000456">
    <property type="entry name" value="Ribosomal_bL17"/>
</dbReference>
<dbReference type="GO" id="GO:0005762">
    <property type="term" value="C:mitochondrial large ribosomal subunit"/>
    <property type="evidence" value="ECO:0007669"/>
    <property type="project" value="TreeGrafter"/>
</dbReference>
<dbReference type="PANTHER" id="PTHR14413">
    <property type="entry name" value="RIBOSOMAL PROTEIN L17"/>
    <property type="match status" value="1"/>
</dbReference>
<dbReference type="KEGG" id="ctp:CTRG_03070"/>
<accession>C5MAH8</accession>
<dbReference type="PANTHER" id="PTHR14413:SF16">
    <property type="entry name" value="LARGE RIBOSOMAL SUBUNIT PROTEIN BL17M"/>
    <property type="match status" value="1"/>
</dbReference>